<organism evidence="2 3">
    <name type="scientific">Artemia franciscana</name>
    <name type="common">Brine shrimp</name>
    <name type="synonym">Artemia sanfranciscana</name>
    <dbReference type="NCBI Taxonomy" id="6661"/>
    <lineage>
        <taxon>Eukaryota</taxon>
        <taxon>Metazoa</taxon>
        <taxon>Ecdysozoa</taxon>
        <taxon>Arthropoda</taxon>
        <taxon>Crustacea</taxon>
        <taxon>Branchiopoda</taxon>
        <taxon>Anostraca</taxon>
        <taxon>Artemiidae</taxon>
        <taxon>Artemia</taxon>
    </lineage>
</organism>
<evidence type="ECO:0000313" key="2">
    <source>
        <dbReference type="EMBL" id="KAK2705515.1"/>
    </source>
</evidence>
<accession>A0AA88HAQ9</accession>
<feature type="non-terminal residue" evidence="2">
    <location>
        <position position="163"/>
    </location>
</feature>
<dbReference type="GO" id="GO:0006369">
    <property type="term" value="P:termination of RNA polymerase II transcription"/>
    <property type="evidence" value="ECO:0007669"/>
    <property type="project" value="TreeGrafter"/>
</dbReference>
<dbReference type="Gene3D" id="3.40.50.300">
    <property type="entry name" value="P-loop containing nucleotide triphosphate hydrolases"/>
    <property type="match status" value="1"/>
</dbReference>
<dbReference type="InterPro" id="IPR047187">
    <property type="entry name" value="SF1_C_Upf1"/>
</dbReference>
<gene>
    <name evidence="2" type="ORF">QYM36_015788</name>
</gene>
<dbReference type="CDD" id="cd18808">
    <property type="entry name" value="SF1_C_Upf1"/>
    <property type="match status" value="1"/>
</dbReference>
<dbReference type="InterPro" id="IPR041679">
    <property type="entry name" value="DNA2/NAM7-like_C"/>
</dbReference>
<feature type="domain" description="DNA2/NAM7 helicase-like C-terminal" evidence="1">
    <location>
        <begin position="34"/>
        <end position="92"/>
    </location>
</feature>
<dbReference type="AlphaFoldDB" id="A0AA88HAQ9"/>
<evidence type="ECO:0000313" key="3">
    <source>
        <dbReference type="Proteomes" id="UP001187531"/>
    </source>
</evidence>
<dbReference type="GO" id="GO:0001147">
    <property type="term" value="F:transcription termination site sequence-specific DNA binding"/>
    <property type="evidence" value="ECO:0007669"/>
    <property type="project" value="TreeGrafter"/>
</dbReference>
<dbReference type="Pfam" id="PF13087">
    <property type="entry name" value="AAA_12"/>
    <property type="match status" value="1"/>
</dbReference>
<protein>
    <recommendedName>
        <fullName evidence="1">DNA2/NAM7 helicase-like C-terminal domain-containing protein</fullName>
    </recommendedName>
</protein>
<dbReference type="EMBL" id="JAVRJZ010000020">
    <property type="protein sequence ID" value="KAK2705515.1"/>
    <property type="molecule type" value="Genomic_DNA"/>
</dbReference>
<evidence type="ECO:0000259" key="1">
    <source>
        <dbReference type="Pfam" id="PF13087"/>
    </source>
</evidence>
<dbReference type="InterPro" id="IPR027417">
    <property type="entry name" value="P-loop_NTPase"/>
</dbReference>
<dbReference type="GO" id="GO:0016604">
    <property type="term" value="C:nuclear body"/>
    <property type="evidence" value="ECO:0007669"/>
    <property type="project" value="TreeGrafter"/>
</dbReference>
<reference evidence="2" key="1">
    <citation type="submission" date="2023-07" db="EMBL/GenBank/DDBJ databases">
        <title>Chromosome-level genome assembly of Artemia franciscana.</title>
        <authorList>
            <person name="Jo E."/>
        </authorList>
    </citation>
    <scope>NUCLEOTIDE SEQUENCE</scope>
    <source>
        <tissue evidence="2">Whole body</tissue>
    </source>
</reference>
<comment type="caution">
    <text evidence="2">The sequence shown here is derived from an EMBL/GenBank/DDBJ whole genome shotgun (WGS) entry which is preliminary data.</text>
</comment>
<name>A0AA88HAQ9_ARTSF</name>
<proteinExistence type="predicted"/>
<dbReference type="PANTHER" id="PTHR10887:SF495">
    <property type="entry name" value="HELICASE SENATAXIN ISOFORM X1-RELATED"/>
    <property type="match status" value="1"/>
</dbReference>
<keyword evidence="3" id="KW-1185">Reference proteome</keyword>
<dbReference type="PANTHER" id="PTHR10887">
    <property type="entry name" value="DNA2/NAM7 HELICASE FAMILY"/>
    <property type="match status" value="1"/>
</dbReference>
<dbReference type="Proteomes" id="UP001187531">
    <property type="component" value="Unassembled WGS sequence"/>
</dbReference>
<sequence>ALRGAGGYKPPSASTRVYQNIVLTCVFCFSDCSGAKSVQVDIVKGFQGREKHAIVISATRDSKKGIGSFSEPEKFNVALTRAKHCLIICGHMATLRRNDLWNKLVTDAEKLDDLIVCDVTSIDATSVDQIKGALHQNRRLISKALNEEHSEPRFNVMIPLPIV</sequence>
<dbReference type="InterPro" id="IPR045055">
    <property type="entry name" value="DNA2/NAM7-like"/>
</dbReference>